<evidence type="ECO:0000313" key="2">
    <source>
        <dbReference type="Proteomes" id="UP000828390"/>
    </source>
</evidence>
<sequence length="158" mass="17978">MEICTEEYVQAVLIYSVVGAQSSLREIHFVDIVPEVVAHIQTRFDEYVRKEDLSNADKFGSSSLRKRKTNEKHNPASELGFHTETTTKLFFLTIVKFLRVSYECLMAHVPLVLAKDPTSCLRDRTAFYIFGNPDPSYLERVTDELKAKGVTLADRSEG</sequence>
<accession>A0A9D4IW77</accession>
<gene>
    <name evidence="1" type="ORF">DPMN_165055</name>
</gene>
<name>A0A9D4IW77_DREPO</name>
<reference evidence="1" key="1">
    <citation type="journal article" date="2019" name="bioRxiv">
        <title>The Genome of the Zebra Mussel, Dreissena polymorpha: A Resource for Invasive Species Research.</title>
        <authorList>
            <person name="McCartney M.A."/>
            <person name="Auch B."/>
            <person name="Kono T."/>
            <person name="Mallez S."/>
            <person name="Zhang Y."/>
            <person name="Obille A."/>
            <person name="Becker A."/>
            <person name="Abrahante J.E."/>
            <person name="Garbe J."/>
            <person name="Badalamenti J.P."/>
            <person name="Herman A."/>
            <person name="Mangelson H."/>
            <person name="Liachko I."/>
            <person name="Sullivan S."/>
            <person name="Sone E.D."/>
            <person name="Koren S."/>
            <person name="Silverstein K.A.T."/>
            <person name="Beckman K.B."/>
            <person name="Gohl D.M."/>
        </authorList>
    </citation>
    <scope>NUCLEOTIDE SEQUENCE</scope>
    <source>
        <strain evidence="1">Duluth1</strain>
        <tissue evidence="1">Whole animal</tissue>
    </source>
</reference>
<protein>
    <submittedName>
        <fullName evidence="1">Uncharacterized protein</fullName>
    </submittedName>
</protein>
<reference evidence="1" key="2">
    <citation type="submission" date="2020-11" db="EMBL/GenBank/DDBJ databases">
        <authorList>
            <person name="McCartney M.A."/>
            <person name="Auch B."/>
            <person name="Kono T."/>
            <person name="Mallez S."/>
            <person name="Becker A."/>
            <person name="Gohl D.M."/>
            <person name="Silverstein K.A.T."/>
            <person name="Koren S."/>
            <person name="Bechman K.B."/>
            <person name="Herman A."/>
            <person name="Abrahante J.E."/>
            <person name="Garbe J."/>
        </authorList>
    </citation>
    <scope>NUCLEOTIDE SEQUENCE</scope>
    <source>
        <strain evidence="1">Duluth1</strain>
        <tissue evidence="1">Whole animal</tissue>
    </source>
</reference>
<organism evidence="1 2">
    <name type="scientific">Dreissena polymorpha</name>
    <name type="common">Zebra mussel</name>
    <name type="synonym">Mytilus polymorpha</name>
    <dbReference type="NCBI Taxonomy" id="45954"/>
    <lineage>
        <taxon>Eukaryota</taxon>
        <taxon>Metazoa</taxon>
        <taxon>Spiralia</taxon>
        <taxon>Lophotrochozoa</taxon>
        <taxon>Mollusca</taxon>
        <taxon>Bivalvia</taxon>
        <taxon>Autobranchia</taxon>
        <taxon>Heteroconchia</taxon>
        <taxon>Euheterodonta</taxon>
        <taxon>Imparidentia</taxon>
        <taxon>Neoheterodontei</taxon>
        <taxon>Myida</taxon>
        <taxon>Dreissenoidea</taxon>
        <taxon>Dreissenidae</taxon>
        <taxon>Dreissena</taxon>
    </lineage>
</organism>
<comment type="caution">
    <text evidence="1">The sequence shown here is derived from an EMBL/GenBank/DDBJ whole genome shotgun (WGS) entry which is preliminary data.</text>
</comment>
<evidence type="ECO:0000313" key="1">
    <source>
        <dbReference type="EMBL" id="KAH3786937.1"/>
    </source>
</evidence>
<dbReference type="Proteomes" id="UP000828390">
    <property type="component" value="Unassembled WGS sequence"/>
</dbReference>
<dbReference type="EMBL" id="JAIWYP010000008">
    <property type="protein sequence ID" value="KAH3786937.1"/>
    <property type="molecule type" value="Genomic_DNA"/>
</dbReference>
<dbReference type="AlphaFoldDB" id="A0A9D4IW77"/>
<keyword evidence="2" id="KW-1185">Reference proteome</keyword>
<proteinExistence type="predicted"/>